<name>A0A4C1V2U9_EUMVA</name>
<dbReference type="AlphaFoldDB" id="A0A4C1V2U9"/>
<accession>A0A4C1V2U9</accession>
<keyword evidence="3" id="KW-1185">Reference proteome</keyword>
<dbReference type="Proteomes" id="UP000299102">
    <property type="component" value="Unassembled WGS sequence"/>
</dbReference>
<gene>
    <name evidence="2" type="ORF">EVAR_14829_1</name>
</gene>
<reference evidence="2 3" key="1">
    <citation type="journal article" date="2019" name="Commun. Biol.">
        <title>The bagworm genome reveals a unique fibroin gene that provides high tensile strength.</title>
        <authorList>
            <person name="Kono N."/>
            <person name="Nakamura H."/>
            <person name="Ohtoshi R."/>
            <person name="Tomita M."/>
            <person name="Numata K."/>
            <person name="Arakawa K."/>
        </authorList>
    </citation>
    <scope>NUCLEOTIDE SEQUENCE [LARGE SCALE GENOMIC DNA]</scope>
</reference>
<organism evidence="2 3">
    <name type="scientific">Eumeta variegata</name>
    <name type="common">Bagworm moth</name>
    <name type="synonym">Eumeta japonica</name>
    <dbReference type="NCBI Taxonomy" id="151549"/>
    <lineage>
        <taxon>Eukaryota</taxon>
        <taxon>Metazoa</taxon>
        <taxon>Ecdysozoa</taxon>
        <taxon>Arthropoda</taxon>
        <taxon>Hexapoda</taxon>
        <taxon>Insecta</taxon>
        <taxon>Pterygota</taxon>
        <taxon>Neoptera</taxon>
        <taxon>Endopterygota</taxon>
        <taxon>Lepidoptera</taxon>
        <taxon>Glossata</taxon>
        <taxon>Ditrysia</taxon>
        <taxon>Tineoidea</taxon>
        <taxon>Psychidae</taxon>
        <taxon>Oiketicinae</taxon>
        <taxon>Eumeta</taxon>
    </lineage>
</organism>
<evidence type="ECO:0000313" key="2">
    <source>
        <dbReference type="EMBL" id="GBP33148.1"/>
    </source>
</evidence>
<proteinExistence type="predicted"/>
<feature type="region of interest" description="Disordered" evidence="1">
    <location>
        <begin position="89"/>
        <end position="109"/>
    </location>
</feature>
<comment type="caution">
    <text evidence="2">The sequence shown here is derived from an EMBL/GenBank/DDBJ whole genome shotgun (WGS) entry which is preliminary data.</text>
</comment>
<feature type="region of interest" description="Disordered" evidence="1">
    <location>
        <begin position="36"/>
        <end position="68"/>
    </location>
</feature>
<evidence type="ECO:0000313" key="3">
    <source>
        <dbReference type="Proteomes" id="UP000299102"/>
    </source>
</evidence>
<sequence>MLERCCRQLVNKAHKTSHYADTSMSRGVLPDPRAVRLPAKTAKGGRRTKTGQVREDKKRNKSSMGGSAKYRCQNIEEGTCPLRRAGAAAGFVRPPPPTNGCLPTVYKPL</sequence>
<protein>
    <submittedName>
        <fullName evidence="2">Uncharacterized protein</fullName>
    </submittedName>
</protein>
<dbReference type="EMBL" id="BGZK01000270">
    <property type="protein sequence ID" value="GBP33148.1"/>
    <property type="molecule type" value="Genomic_DNA"/>
</dbReference>
<evidence type="ECO:0000256" key="1">
    <source>
        <dbReference type="SAM" id="MobiDB-lite"/>
    </source>
</evidence>